<dbReference type="InterPro" id="IPR015943">
    <property type="entry name" value="WD40/YVTN_repeat-like_dom_sf"/>
</dbReference>
<dbReference type="SMART" id="SM00448">
    <property type="entry name" value="REC"/>
    <property type="match status" value="1"/>
</dbReference>
<dbReference type="PROSITE" id="PS01124">
    <property type="entry name" value="HTH_ARAC_FAMILY_2"/>
    <property type="match status" value="1"/>
</dbReference>
<dbReference type="SUPFAM" id="SSF101898">
    <property type="entry name" value="NHL repeat"/>
    <property type="match status" value="1"/>
</dbReference>
<dbReference type="Proteomes" id="UP000475249">
    <property type="component" value="Unassembled WGS sequence"/>
</dbReference>
<dbReference type="Gene3D" id="3.30.565.10">
    <property type="entry name" value="Histidine kinase-like ATPase, C-terminal domain"/>
    <property type="match status" value="1"/>
</dbReference>
<protein>
    <recommendedName>
        <fullName evidence="2">histidine kinase</fullName>
        <ecNumber evidence="2">2.7.13.3</ecNumber>
    </recommendedName>
</protein>
<dbReference type="SUPFAM" id="SSF47384">
    <property type="entry name" value="Homodimeric domain of signal transducing histidine kinase"/>
    <property type="match status" value="1"/>
</dbReference>
<dbReference type="Pfam" id="PF07494">
    <property type="entry name" value="Reg_prop"/>
    <property type="match status" value="3"/>
</dbReference>
<dbReference type="InterPro" id="IPR011123">
    <property type="entry name" value="Y_Y_Y"/>
</dbReference>
<dbReference type="Pfam" id="PF12833">
    <property type="entry name" value="HTH_18"/>
    <property type="match status" value="1"/>
</dbReference>
<dbReference type="PANTHER" id="PTHR43547:SF2">
    <property type="entry name" value="HYBRID SIGNAL TRANSDUCTION HISTIDINE KINASE C"/>
    <property type="match status" value="1"/>
</dbReference>
<dbReference type="AlphaFoldDB" id="A0A6L9EAZ0"/>
<name>A0A6L9EAZ0_9FLAO</name>
<dbReference type="Gene3D" id="1.10.10.60">
    <property type="entry name" value="Homeodomain-like"/>
    <property type="match status" value="1"/>
</dbReference>
<dbReference type="PANTHER" id="PTHR43547">
    <property type="entry name" value="TWO-COMPONENT HISTIDINE KINASE"/>
    <property type="match status" value="1"/>
</dbReference>
<dbReference type="GO" id="GO:0000155">
    <property type="term" value="F:phosphorelay sensor kinase activity"/>
    <property type="evidence" value="ECO:0007669"/>
    <property type="project" value="InterPro"/>
</dbReference>
<dbReference type="EC" id="2.7.13.3" evidence="2"/>
<dbReference type="SUPFAM" id="SSF63829">
    <property type="entry name" value="Calcium-dependent phosphotriesterase"/>
    <property type="match status" value="2"/>
</dbReference>
<keyword evidence="3 7" id="KW-0597">Phosphoprotein</keyword>
<dbReference type="InterPro" id="IPR018060">
    <property type="entry name" value="HTH_AraC"/>
</dbReference>
<dbReference type="Pfam" id="PF00512">
    <property type="entry name" value="HisKA"/>
    <property type="match status" value="1"/>
</dbReference>
<dbReference type="InterPro" id="IPR013783">
    <property type="entry name" value="Ig-like_fold"/>
</dbReference>
<dbReference type="PROSITE" id="PS50109">
    <property type="entry name" value="HIS_KIN"/>
    <property type="match status" value="1"/>
</dbReference>
<evidence type="ECO:0000259" key="10">
    <source>
        <dbReference type="PROSITE" id="PS50110"/>
    </source>
</evidence>
<feature type="domain" description="Response regulatory" evidence="10">
    <location>
        <begin position="1024"/>
        <end position="1139"/>
    </location>
</feature>
<keyword evidence="12" id="KW-1185">Reference proteome</keyword>
<evidence type="ECO:0000256" key="6">
    <source>
        <dbReference type="ARBA" id="ARBA00023163"/>
    </source>
</evidence>
<dbReference type="SMART" id="SM00342">
    <property type="entry name" value="HTH_ARAC"/>
    <property type="match status" value="1"/>
</dbReference>
<feature type="domain" description="HTH araC/xylS-type" evidence="8">
    <location>
        <begin position="1171"/>
        <end position="1270"/>
    </location>
</feature>
<dbReference type="InterPro" id="IPR009057">
    <property type="entry name" value="Homeodomain-like_sf"/>
</dbReference>
<dbReference type="InterPro" id="IPR001789">
    <property type="entry name" value="Sig_transdc_resp-reg_receiver"/>
</dbReference>
<evidence type="ECO:0000313" key="11">
    <source>
        <dbReference type="EMBL" id="NAS11870.1"/>
    </source>
</evidence>
<evidence type="ECO:0000256" key="2">
    <source>
        <dbReference type="ARBA" id="ARBA00012438"/>
    </source>
</evidence>
<dbReference type="GO" id="GO:0003700">
    <property type="term" value="F:DNA-binding transcription factor activity"/>
    <property type="evidence" value="ECO:0007669"/>
    <property type="project" value="InterPro"/>
</dbReference>
<dbReference type="PROSITE" id="PS00041">
    <property type="entry name" value="HTH_ARAC_FAMILY_1"/>
    <property type="match status" value="1"/>
</dbReference>
<feature type="domain" description="Histidine kinase" evidence="9">
    <location>
        <begin position="771"/>
        <end position="983"/>
    </location>
</feature>
<dbReference type="EMBL" id="WXYO01000003">
    <property type="protein sequence ID" value="NAS11870.1"/>
    <property type="molecule type" value="Genomic_DNA"/>
</dbReference>
<dbReference type="SUPFAM" id="SSF55874">
    <property type="entry name" value="ATPase domain of HSP90 chaperone/DNA topoisomerase II/histidine kinase"/>
    <property type="match status" value="1"/>
</dbReference>
<evidence type="ECO:0000256" key="7">
    <source>
        <dbReference type="PROSITE-ProRule" id="PRU00169"/>
    </source>
</evidence>
<proteinExistence type="predicted"/>
<dbReference type="PRINTS" id="PR00344">
    <property type="entry name" value="BCTRLSENSOR"/>
</dbReference>
<dbReference type="Gene3D" id="2.130.10.10">
    <property type="entry name" value="YVTN repeat-like/Quinoprotein amine dehydrogenase"/>
    <property type="match status" value="3"/>
</dbReference>
<evidence type="ECO:0000259" key="8">
    <source>
        <dbReference type="PROSITE" id="PS01124"/>
    </source>
</evidence>
<evidence type="ECO:0000259" key="9">
    <source>
        <dbReference type="PROSITE" id="PS50109"/>
    </source>
</evidence>
<dbReference type="InterPro" id="IPR011006">
    <property type="entry name" value="CheY-like_superfamily"/>
</dbReference>
<dbReference type="InterPro" id="IPR036097">
    <property type="entry name" value="HisK_dim/P_sf"/>
</dbReference>
<dbReference type="SMART" id="SM00387">
    <property type="entry name" value="HATPase_c"/>
    <property type="match status" value="1"/>
</dbReference>
<dbReference type="SUPFAM" id="SSF52172">
    <property type="entry name" value="CheY-like"/>
    <property type="match status" value="1"/>
</dbReference>
<dbReference type="InterPro" id="IPR004358">
    <property type="entry name" value="Sig_transdc_His_kin-like_C"/>
</dbReference>
<feature type="modified residue" description="4-aspartylphosphate" evidence="7">
    <location>
        <position position="1072"/>
    </location>
</feature>
<evidence type="ECO:0000256" key="5">
    <source>
        <dbReference type="ARBA" id="ARBA00023125"/>
    </source>
</evidence>
<gene>
    <name evidence="11" type="ORF">GTQ38_07655</name>
</gene>
<dbReference type="RefSeq" id="WP_161434908.1">
    <property type="nucleotide sequence ID" value="NZ_WXYO01000003.1"/>
</dbReference>
<sequence length="1274" mass="144760">MSFAKIENGMNNSWISCITQDAKGFIWVGTQDGLHRYDGYSFEILRNSPRETESLMANWVRTIVADPDNSLWIGTHGGGLTKFSPHKMSFANFALEEPDVSSGNIVFKAISVNDKYLLSATEEGFQVYNFFTGSRRNLGYGTFKSNIAASEDFLWLTDNQHLYRQSLGSETKILVHTFDSTIQLLEYIPSVGLVVGLKDNLILYKENKIDRQIAIDETVVSIAADTKGGYFLASGTSLFKLNTTRFELTKVSTDIDTTNRQIKTVFADSQGNLWVGTDKGLYKERKQEKAFLQNPIELHARRIIKHKGSIYLGGAKGLFKVEDNSVLHIIQDRGITALFDEGESIMASSAMEEIYKVVDDSPNVTIPISTMFDKKLVVYGLAKDRKGRLWVGSWMGLHLLDEQGKLLKFIPLNTGSKNGEAKIIDILIDSRDRLWVITAGYGLYSIKDISAIDKNTVSPEITGFRNSKKALNSISSDIILSTVEDEKGQMWFGTEFGVVRYLEDSNGFAKLEYQGKVFDKKVMDLQIDSDQNLWITTISDGIYVFNEVTKTMRHFTTNDGLISNAFLFGSGFYDQVEDLMYFGTNEGIQKIDLSQTFSVKSNPRPLISKIQINNAEDKSHIAPLTAPFIKELYLASNQNDFSVRFSALDFSSPENIRYLYALDDDEWRTTDLQTAYFTNVPYGNHTLKVKAVPYGMTSNQESTTLRIYIKPPWYLSTIAKILYVLLLCSVVFGLHVYAKWRWNMKLNLKISQENARRLKKLHDMKSRLYTEIAHEFKTPLTLISGPIDSSLLEGNLSEFDRSNFSLVQRNANRLSCLVDQLLELAKLEDGKLNMKISEGNLGLLLQTISSSFQFSAQTKNLRYEAEITGIGLAWYDEDVIEKIITNLLSNAFKYTSPNGLCCFSAWKKADRVYFSVRNTARDASELPLEKLFDRFYQHNDYSEGMGIGLSLVRELVKVYGGKIALRREQDDILEFRIEMPVNKSAFKQEWIVETSELNTEKGRVSRIYTENEGHLNGLNAELPILLIIEDHDEIRSFIKSALEKEYRILEAQNGKTGMELATSRIPDIILSDIRMPLLNGIDLCDVLKKDQRTSHIPIILLTASMGEEFELKGLTSGADDYITKPFKIKVLRQRIANLVTVRKKLRDRYRKEFVLKPKDIAITPGDEAFLNRVQQILDEYLTDPEFNAESFSQKAGMSRMQLHRKLLAYTGLSTSAFIRSQRLNQAINLLKSSDLTISEVAYTVGFNTPRYFMKCFKETFKKTPSEYLQSIVYQ</sequence>
<dbReference type="Pfam" id="PF00072">
    <property type="entry name" value="Response_reg"/>
    <property type="match status" value="1"/>
</dbReference>
<evidence type="ECO:0000256" key="3">
    <source>
        <dbReference type="ARBA" id="ARBA00022553"/>
    </source>
</evidence>
<dbReference type="PROSITE" id="PS50110">
    <property type="entry name" value="RESPONSE_REGULATORY"/>
    <property type="match status" value="1"/>
</dbReference>
<comment type="catalytic activity">
    <reaction evidence="1">
        <text>ATP + protein L-histidine = ADP + protein N-phospho-L-histidine.</text>
        <dbReference type="EC" id="2.7.13.3"/>
    </reaction>
</comment>
<dbReference type="InterPro" id="IPR036890">
    <property type="entry name" value="HATPase_C_sf"/>
</dbReference>
<dbReference type="SMART" id="SM00388">
    <property type="entry name" value="HisKA"/>
    <property type="match status" value="1"/>
</dbReference>
<dbReference type="Gene3D" id="3.40.50.2300">
    <property type="match status" value="1"/>
</dbReference>
<comment type="caution">
    <text evidence="11">The sequence shown here is derived from an EMBL/GenBank/DDBJ whole genome shotgun (WGS) entry which is preliminary data.</text>
</comment>
<keyword evidence="6" id="KW-0804">Transcription</keyword>
<keyword evidence="4" id="KW-0805">Transcription regulation</keyword>
<evidence type="ECO:0000256" key="4">
    <source>
        <dbReference type="ARBA" id="ARBA00023015"/>
    </source>
</evidence>
<dbReference type="InterPro" id="IPR003661">
    <property type="entry name" value="HisK_dim/P_dom"/>
</dbReference>
<reference evidence="11 12" key="1">
    <citation type="submission" date="2020-01" db="EMBL/GenBank/DDBJ databases">
        <title>Bacteria diversity of Porities sp.</title>
        <authorList>
            <person name="Wang G."/>
        </authorList>
    </citation>
    <scope>NUCLEOTIDE SEQUENCE [LARGE SCALE GENOMIC DNA]</scope>
    <source>
        <strain evidence="11 12">R33</strain>
    </source>
</reference>
<dbReference type="CDD" id="cd00082">
    <property type="entry name" value="HisKA"/>
    <property type="match status" value="1"/>
</dbReference>
<dbReference type="GO" id="GO:0043565">
    <property type="term" value="F:sequence-specific DNA binding"/>
    <property type="evidence" value="ECO:0007669"/>
    <property type="project" value="InterPro"/>
</dbReference>
<evidence type="ECO:0000256" key="1">
    <source>
        <dbReference type="ARBA" id="ARBA00000085"/>
    </source>
</evidence>
<dbReference type="InterPro" id="IPR011110">
    <property type="entry name" value="Reg_prop"/>
</dbReference>
<dbReference type="Pfam" id="PF07495">
    <property type="entry name" value="Y_Y_Y"/>
    <property type="match status" value="1"/>
</dbReference>
<dbReference type="Pfam" id="PF02518">
    <property type="entry name" value="HATPase_c"/>
    <property type="match status" value="1"/>
</dbReference>
<dbReference type="InterPro" id="IPR018062">
    <property type="entry name" value="HTH_AraC-typ_CS"/>
</dbReference>
<dbReference type="CDD" id="cd00146">
    <property type="entry name" value="PKD"/>
    <property type="match status" value="1"/>
</dbReference>
<accession>A0A6L9EAZ0</accession>
<keyword evidence="5" id="KW-0238">DNA-binding</keyword>
<dbReference type="InterPro" id="IPR005467">
    <property type="entry name" value="His_kinase_dom"/>
</dbReference>
<dbReference type="Gene3D" id="1.10.287.130">
    <property type="match status" value="1"/>
</dbReference>
<organism evidence="11 12">
    <name type="scientific">Poritiphilus flavus</name>
    <dbReference type="NCBI Taxonomy" id="2697053"/>
    <lineage>
        <taxon>Bacteria</taxon>
        <taxon>Pseudomonadati</taxon>
        <taxon>Bacteroidota</taxon>
        <taxon>Flavobacteriia</taxon>
        <taxon>Flavobacteriales</taxon>
        <taxon>Flavobacteriaceae</taxon>
        <taxon>Poritiphilus</taxon>
    </lineage>
</organism>
<evidence type="ECO:0000313" key="12">
    <source>
        <dbReference type="Proteomes" id="UP000475249"/>
    </source>
</evidence>
<dbReference type="InterPro" id="IPR003594">
    <property type="entry name" value="HATPase_dom"/>
</dbReference>
<dbReference type="Gene3D" id="2.60.40.10">
    <property type="entry name" value="Immunoglobulins"/>
    <property type="match status" value="1"/>
</dbReference>
<dbReference type="SUPFAM" id="SSF46689">
    <property type="entry name" value="Homeodomain-like"/>
    <property type="match status" value="1"/>
</dbReference>